<evidence type="ECO:0000313" key="2">
    <source>
        <dbReference type="Proteomes" id="UP000078596"/>
    </source>
</evidence>
<organism evidence="1 2">
    <name type="scientific">Halothiobacillus diazotrophicus</name>
    <dbReference type="NCBI Taxonomy" id="1860122"/>
    <lineage>
        <taxon>Bacteria</taxon>
        <taxon>Pseudomonadati</taxon>
        <taxon>Pseudomonadota</taxon>
        <taxon>Gammaproteobacteria</taxon>
        <taxon>Chromatiales</taxon>
        <taxon>Halothiobacillaceae</taxon>
        <taxon>Halothiobacillus</taxon>
    </lineage>
</organism>
<keyword evidence="2" id="KW-1185">Reference proteome</keyword>
<dbReference type="Proteomes" id="UP000078596">
    <property type="component" value="Chromosome"/>
</dbReference>
<gene>
    <name evidence="1" type="ORF">A9404_09885</name>
</gene>
<dbReference type="STRING" id="1860122.A9404_09885"/>
<dbReference type="RefSeq" id="WP_066103190.1">
    <property type="nucleotide sequence ID" value="NZ_CP016027.1"/>
</dbReference>
<proteinExistence type="predicted"/>
<accession>A0A191ZKP0</accession>
<sequence length="223" mass="25489">MTDTTAHDAVLGSLEAAFKNAEQREVPYRHWRLSHLFPESVASSISDLPFEPPVIDDTGGRRETHNASRRFFDQDAIARFPTCRSIAEAFQSPTLIDTIQQRCGLKLAGTNLRIEYALDTRGFWLEPHTDLGVKKFTMLAYVAQDPEHAQWGTDIYYSKERHAEQVPATFNTAMIFVPADNTWHGFEPRPINGIRRTLIINYVAPEWRNRHELAFPNDPIPVI</sequence>
<dbReference type="AlphaFoldDB" id="A0A191ZKP0"/>
<dbReference type="KEGG" id="haz:A9404_09885"/>
<reference evidence="1 2" key="1">
    <citation type="submission" date="2016-06" db="EMBL/GenBank/DDBJ databases">
        <title>Insight into the functional genes involving in sulfur oxidation in Pearl River water.</title>
        <authorList>
            <person name="Luo J."/>
            <person name="Tan X."/>
            <person name="Lin W."/>
        </authorList>
    </citation>
    <scope>NUCLEOTIDE SEQUENCE [LARGE SCALE GENOMIC DNA]</scope>
    <source>
        <strain evidence="1 2">LS2</strain>
    </source>
</reference>
<name>A0A191ZKP0_9GAMM</name>
<evidence type="ECO:0008006" key="3">
    <source>
        <dbReference type="Google" id="ProtNLM"/>
    </source>
</evidence>
<protein>
    <recommendedName>
        <fullName evidence="3">2OG-Fe(II) oxygenase</fullName>
    </recommendedName>
</protein>
<dbReference type="Gene3D" id="2.60.120.620">
    <property type="entry name" value="q2cbj1_9rhob like domain"/>
    <property type="match status" value="1"/>
</dbReference>
<dbReference type="OrthoDB" id="7157988at2"/>
<dbReference type="EMBL" id="CP016027">
    <property type="protein sequence ID" value="ANJ68413.1"/>
    <property type="molecule type" value="Genomic_DNA"/>
</dbReference>
<evidence type="ECO:0000313" key="1">
    <source>
        <dbReference type="EMBL" id="ANJ68413.1"/>
    </source>
</evidence>